<dbReference type="STRING" id="3635.A0A1U8IA70"/>
<evidence type="ECO:0000256" key="1">
    <source>
        <dbReference type="ARBA" id="ARBA00010502"/>
    </source>
</evidence>
<dbReference type="OrthoDB" id="2012405at2759"/>
<reference evidence="3" key="1">
    <citation type="journal article" date="2020" name="Nat. Genet.">
        <title>Genomic diversifications of five Gossypium allopolyploid species and their impact on cotton improvement.</title>
        <authorList>
            <person name="Chen Z.J."/>
            <person name="Sreedasyam A."/>
            <person name="Ando A."/>
            <person name="Song Q."/>
            <person name="De Santiago L.M."/>
            <person name="Hulse-Kemp A.M."/>
            <person name="Ding M."/>
            <person name="Ye W."/>
            <person name="Kirkbride R.C."/>
            <person name="Jenkins J."/>
            <person name="Plott C."/>
            <person name="Lovell J."/>
            <person name="Lin Y.M."/>
            <person name="Vaughn R."/>
            <person name="Liu B."/>
            <person name="Simpson S."/>
            <person name="Scheffler B.E."/>
            <person name="Wen L."/>
            <person name="Saski C.A."/>
            <person name="Grover C.E."/>
            <person name="Hu G."/>
            <person name="Conover J.L."/>
            <person name="Carlson J.W."/>
            <person name="Shu S."/>
            <person name="Boston L.B."/>
            <person name="Williams M."/>
            <person name="Peterson D.G."/>
            <person name="McGee K."/>
            <person name="Jones D.C."/>
            <person name="Wendel J.F."/>
            <person name="Stelly D.M."/>
            <person name="Grimwood J."/>
            <person name="Schmutz J."/>
        </authorList>
    </citation>
    <scope>NUCLEOTIDE SEQUENCE [LARGE SCALE GENOMIC DNA]</scope>
    <source>
        <strain evidence="3">cv. TM-1</strain>
    </source>
</reference>
<dbReference type="InterPro" id="IPR008406">
    <property type="entry name" value="DRM/ARP"/>
</dbReference>
<evidence type="ECO:0000313" key="3">
    <source>
        <dbReference type="Proteomes" id="UP000818029"/>
    </source>
</evidence>
<evidence type="ECO:0000313" key="4">
    <source>
        <dbReference type="RefSeq" id="XP_016673158.1"/>
    </source>
</evidence>
<dbReference type="AlphaFoldDB" id="A0A1U8IA70"/>
<feature type="compositionally biased region" description="Low complexity" evidence="2">
    <location>
        <begin position="79"/>
        <end position="99"/>
    </location>
</feature>
<name>A0A1U8IA70_GOSHI</name>
<dbReference type="PANTHER" id="PTHR33565:SF20">
    <property type="entry name" value="DORMANCY-ASSOCIATED PROTEIN HOMOLOG 4"/>
    <property type="match status" value="1"/>
</dbReference>
<dbReference type="PaxDb" id="3635-A0A1U8IA70"/>
<evidence type="ECO:0000256" key="2">
    <source>
        <dbReference type="SAM" id="MobiDB-lite"/>
    </source>
</evidence>
<dbReference type="KEGG" id="ghi:107892604"/>
<organism evidence="3 4">
    <name type="scientific">Gossypium hirsutum</name>
    <name type="common">Upland cotton</name>
    <name type="synonym">Gossypium mexicanum</name>
    <dbReference type="NCBI Taxonomy" id="3635"/>
    <lineage>
        <taxon>Eukaryota</taxon>
        <taxon>Viridiplantae</taxon>
        <taxon>Streptophyta</taxon>
        <taxon>Embryophyta</taxon>
        <taxon>Tracheophyta</taxon>
        <taxon>Spermatophyta</taxon>
        <taxon>Magnoliopsida</taxon>
        <taxon>eudicotyledons</taxon>
        <taxon>Gunneridae</taxon>
        <taxon>Pentapetalae</taxon>
        <taxon>rosids</taxon>
        <taxon>malvids</taxon>
        <taxon>Malvales</taxon>
        <taxon>Malvaceae</taxon>
        <taxon>Malvoideae</taxon>
        <taxon>Gossypium</taxon>
    </lineage>
</organism>
<feature type="region of interest" description="Disordered" evidence="2">
    <location>
        <begin position="32"/>
        <end position="57"/>
    </location>
</feature>
<sequence length="117" mass="12772">MGFLQKLWDETLAGPMPESGLGKLRKYDSFSVKRSSPAPDHYHDDYDYENNNNNNNGKMMITRSITILRSNSGFRTMESGSAPGSPLGSSTPATPLSPGTPGGDLKRFMRRKSSAEG</sequence>
<dbReference type="RefSeq" id="XP_016673158.1">
    <property type="nucleotide sequence ID" value="XM_016817669.1"/>
</dbReference>
<protein>
    <submittedName>
        <fullName evidence="4">Dormancy-associated protein homolog 4</fullName>
    </submittedName>
</protein>
<dbReference type="OMA" id="VISALDX"/>
<proteinExistence type="inferred from homology"/>
<keyword evidence="3" id="KW-1185">Reference proteome</keyword>
<reference evidence="4" key="2">
    <citation type="submission" date="2025-08" db="UniProtKB">
        <authorList>
            <consortium name="RefSeq"/>
        </authorList>
    </citation>
    <scope>IDENTIFICATION</scope>
</reference>
<dbReference type="PANTHER" id="PTHR33565">
    <property type="entry name" value="DORMANCY-ASSOCIATED PROTEIN 1"/>
    <property type="match status" value="1"/>
</dbReference>
<gene>
    <name evidence="4" type="primary">LOC107892604</name>
</gene>
<dbReference type="GeneID" id="107892604"/>
<dbReference type="Pfam" id="PF05564">
    <property type="entry name" value="Auxin_repressed"/>
    <property type="match status" value="1"/>
</dbReference>
<feature type="region of interest" description="Disordered" evidence="2">
    <location>
        <begin position="71"/>
        <end position="117"/>
    </location>
</feature>
<dbReference type="Proteomes" id="UP000818029">
    <property type="component" value="Chromosome D09"/>
</dbReference>
<accession>A0A1U8IA70</accession>
<comment type="similarity">
    <text evidence="1">Belongs to the DRM1/ARP family.</text>
</comment>
<feature type="compositionally biased region" description="Basic residues" evidence="2">
    <location>
        <begin position="108"/>
        <end position="117"/>
    </location>
</feature>